<dbReference type="OrthoDB" id="18978at2759"/>
<dbReference type="InterPro" id="IPR007701">
    <property type="entry name" value="Interferon-rel_develop_reg_N"/>
</dbReference>
<organism evidence="4 5">
    <name type="scientific">Pseudomassariella vexata</name>
    <dbReference type="NCBI Taxonomy" id="1141098"/>
    <lineage>
        <taxon>Eukaryota</taxon>
        <taxon>Fungi</taxon>
        <taxon>Dikarya</taxon>
        <taxon>Ascomycota</taxon>
        <taxon>Pezizomycotina</taxon>
        <taxon>Sordariomycetes</taxon>
        <taxon>Xylariomycetidae</taxon>
        <taxon>Amphisphaeriales</taxon>
        <taxon>Pseudomassariaceae</taxon>
        <taxon>Pseudomassariella</taxon>
    </lineage>
</organism>
<dbReference type="InterPro" id="IPR016024">
    <property type="entry name" value="ARM-type_fold"/>
</dbReference>
<dbReference type="SUPFAM" id="SSF48371">
    <property type="entry name" value="ARM repeat"/>
    <property type="match status" value="1"/>
</dbReference>
<proteinExistence type="inferred from homology"/>
<protein>
    <submittedName>
        <fullName evidence="4">Interferon-related developmental regulator-domain-containing protein</fullName>
    </submittedName>
</protein>
<dbReference type="PANTHER" id="PTHR12354:SF1">
    <property type="entry name" value="INTERFERON-RELATED DEVELOPMENTAL REGULATOR 1"/>
    <property type="match status" value="1"/>
</dbReference>
<feature type="compositionally biased region" description="Acidic residues" evidence="2">
    <location>
        <begin position="55"/>
        <end position="65"/>
    </location>
</feature>
<keyword evidence="5" id="KW-1185">Reference proteome</keyword>
<dbReference type="STRING" id="1141098.A0A1Y2EBI2"/>
<dbReference type="EMBL" id="MCFJ01000003">
    <property type="protein sequence ID" value="ORY68922.1"/>
    <property type="molecule type" value="Genomic_DNA"/>
</dbReference>
<dbReference type="InterPro" id="IPR011989">
    <property type="entry name" value="ARM-like"/>
</dbReference>
<dbReference type="AlphaFoldDB" id="A0A1Y2EBI2"/>
<dbReference type="GeneID" id="63771597"/>
<accession>A0A1Y2EBI2</accession>
<dbReference type="Proteomes" id="UP000193689">
    <property type="component" value="Unassembled WGS sequence"/>
</dbReference>
<evidence type="ECO:0000259" key="3">
    <source>
        <dbReference type="Pfam" id="PF05004"/>
    </source>
</evidence>
<feature type="domain" description="Interferon-related developmental regulator N-terminal" evidence="3">
    <location>
        <begin position="67"/>
        <end position="349"/>
    </location>
</feature>
<evidence type="ECO:0000256" key="1">
    <source>
        <dbReference type="ARBA" id="ARBA00008828"/>
    </source>
</evidence>
<reference evidence="4 5" key="1">
    <citation type="submission" date="2016-07" db="EMBL/GenBank/DDBJ databases">
        <title>Pervasive Adenine N6-methylation of Active Genes in Fungi.</title>
        <authorList>
            <consortium name="DOE Joint Genome Institute"/>
            <person name="Mondo S.J."/>
            <person name="Dannebaum R.O."/>
            <person name="Kuo R.C."/>
            <person name="Labutti K."/>
            <person name="Haridas S."/>
            <person name="Kuo A."/>
            <person name="Salamov A."/>
            <person name="Ahrendt S.R."/>
            <person name="Lipzen A."/>
            <person name="Sullivan W."/>
            <person name="Andreopoulos W.B."/>
            <person name="Clum A."/>
            <person name="Lindquist E."/>
            <person name="Daum C."/>
            <person name="Ramamoorthy G.K."/>
            <person name="Gryganskyi A."/>
            <person name="Culley D."/>
            <person name="Magnuson J.K."/>
            <person name="James T.Y."/>
            <person name="O'Malley M.A."/>
            <person name="Stajich J.E."/>
            <person name="Spatafora J.W."/>
            <person name="Visel A."/>
            <person name="Grigoriev I.V."/>
        </authorList>
    </citation>
    <scope>NUCLEOTIDE SEQUENCE [LARGE SCALE GENOMIC DNA]</scope>
    <source>
        <strain evidence="4 5">CBS 129021</strain>
    </source>
</reference>
<dbReference type="RefSeq" id="XP_040719209.1">
    <property type="nucleotide sequence ID" value="XM_040855385.1"/>
</dbReference>
<evidence type="ECO:0000313" key="5">
    <source>
        <dbReference type="Proteomes" id="UP000193689"/>
    </source>
</evidence>
<comment type="caution">
    <text evidence="4">The sequence shown here is derived from an EMBL/GenBank/DDBJ whole genome shotgun (WGS) entry which is preliminary data.</text>
</comment>
<evidence type="ECO:0000256" key="2">
    <source>
        <dbReference type="SAM" id="MobiDB-lite"/>
    </source>
</evidence>
<feature type="region of interest" description="Disordered" evidence="2">
    <location>
        <begin position="1"/>
        <end position="73"/>
    </location>
</feature>
<dbReference type="InterPro" id="IPR039777">
    <property type="entry name" value="IFRD"/>
</dbReference>
<gene>
    <name evidence="4" type="ORF">BCR38DRAFT_335416</name>
</gene>
<dbReference type="Gene3D" id="1.25.10.10">
    <property type="entry name" value="Leucine-rich Repeat Variant"/>
    <property type="match status" value="1"/>
</dbReference>
<feature type="compositionally biased region" description="Polar residues" evidence="2">
    <location>
        <begin position="25"/>
        <end position="44"/>
    </location>
</feature>
<dbReference type="PANTHER" id="PTHR12354">
    <property type="entry name" value="INTERFERON-RELATED DEVELOPMENTAL REGULATOR"/>
    <property type="match status" value="1"/>
</dbReference>
<evidence type="ECO:0000313" key="4">
    <source>
        <dbReference type="EMBL" id="ORY68922.1"/>
    </source>
</evidence>
<dbReference type="Pfam" id="PF05004">
    <property type="entry name" value="IFRD"/>
    <property type="match status" value="1"/>
</dbReference>
<sequence length="435" mass="48277">MRDLRKKALLESGKTMSRKARTREVSNFGSTNQSPLSSSANSRPGSRAPSRYASEDEDTEDEDVNDSLTNSVIHSDDGEDVITDWTDRLKDCISEILDRKRSSVHGRESYMAAYVHLTRHHFADTIIESHLYELIPALLKSIRSGRNTEEKVAALKALTMTMLSTQSDGIYDQVFSSLKSASESSDEEIVKVEAINTMTVATMFGGGMEAAAEDLMDFLLEIIESDGHHIEAGDNGPVVSTALTCWGFLASHLDDLQSQSEQAIEAFTEQLDSTDVDVQIAAGTNVALIFEVNKKEFKAEPFQPYDLQYNQHQLVQRMTELAKESSKAVSKRDRRQLHARFASIVTSLESGKGPGYSKAGRVARESDRGGARVFDAEKVFSEFGYRETIRDQNMSLTIDSWSLSIRVAFLKKVLGGGFLTHWSDNPTVQESFDTA</sequence>
<dbReference type="InParanoid" id="A0A1Y2EBI2"/>
<comment type="similarity">
    <text evidence="1">Belongs to the IFRD family.</text>
</comment>
<name>A0A1Y2EBI2_9PEZI</name>